<keyword evidence="3" id="KW-1185">Reference proteome</keyword>
<dbReference type="SUPFAM" id="SSF49899">
    <property type="entry name" value="Concanavalin A-like lectins/glucanases"/>
    <property type="match status" value="2"/>
</dbReference>
<dbReference type="RefSeq" id="XP_009048838.1">
    <property type="nucleotide sequence ID" value="XM_009050590.1"/>
</dbReference>
<dbReference type="Pfam" id="PF00629">
    <property type="entry name" value="MAM"/>
    <property type="match status" value="2"/>
</dbReference>
<dbReference type="InterPro" id="IPR013320">
    <property type="entry name" value="ConA-like_dom_sf"/>
</dbReference>
<dbReference type="InterPro" id="IPR051560">
    <property type="entry name" value="MAM_domain-containing"/>
</dbReference>
<dbReference type="PANTHER" id="PTHR23282">
    <property type="entry name" value="APICAL ENDOSOMAL GLYCOPROTEIN PRECURSOR"/>
    <property type="match status" value="1"/>
</dbReference>
<proteinExistence type="predicted"/>
<dbReference type="GO" id="GO:0016020">
    <property type="term" value="C:membrane"/>
    <property type="evidence" value="ECO:0007669"/>
    <property type="project" value="InterPro"/>
</dbReference>
<dbReference type="EMBL" id="KB200701">
    <property type="protein sequence ID" value="ESP00719.1"/>
    <property type="molecule type" value="Genomic_DNA"/>
</dbReference>
<protein>
    <recommendedName>
        <fullName evidence="1">MAM domain-containing protein</fullName>
    </recommendedName>
</protein>
<dbReference type="AlphaFoldDB" id="V4A9Q3"/>
<dbReference type="OrthoDB" id="10020495at2759"/>
<evidence type="ECO:0000313" key="3">
    <source>
        <dbReference type="Proteomes" id="UP000030746"/>
    </source>
</evidence>
<dbReference type="InterPro" id="IPR000998">
    <property type="entry name" value="MAM_dom"/>
</dbReference>
<accession>V4A9Q3</accession>
<dbReference type="KEGG" id="lgi:LOTGIDRAFT_158013"/>
<name>V4A9Q3_LOTGI</name>
<feature type="domain" description="MAM" evidence="1">
    <location>
        <begin position="22"/>
        <end position="76"/>
    </location>
</feature>
<sequence length="232" mass="25718">MADMENASCCADAASIKTGRTISCHFENGFCGWTPDTVGNITWKRNKGNSPDRSSGIIHDHTFPDSNTISGYYVYTTGWNTLTSATLLSDVFTLSAPTNFTFCDLCGYTPISGQPATWVQIITKDPLHGIPPTTDGNYAYFKSNSINIHNGDTRSLVSPKLNINGCIDLEFYYILPYTDTMTLSIKLQESGKITLVKDITGLNMNKWLYTKINNICVTKNTQTLELNYMLSL</sequence>
<dbReference type="Gene3D" id="2.60.120.200">
    <property type="match status" value="2"/>
</dbReference>
<dbReference type="CTD" id="20237594"/>
<dbReference type="PROSITE" id="PS50060">
    <property type="entry name" value="MAM_2"/>
    <property type="match status" value="1"/>
</dbReference>
<reference evidence="2 3" key="1">
    <citation type="journal article" date="2013" name="Nature">
        <title>Insights into bilaterian evolution from three spiralian genomes.</title>
        <authorList>
            <person name="Simakov O."/>
            <person name="Marletaz F."/>
            <person name="Cho S.J."/>
            <person name="Edsinger-Gonzales E."/>
            <person name="Havlak P."/>
            <person name="Hellsten U."/>
            <person name="Kuo D.H."/>
            <person name="Larsson T."/>
            <person name="Lv J."/>
            <person name="Arendt D."/>
            <person name="Savage R."/>
            <person name="Osoegawa K."/>
            <person name="de Jong P."/>
            <person name="Grimwood J."/>
            <person name="Chapman J.A."/>
            <person name="Shapiro H."/>
            <person name="Aerts A."/>
            <person name="Otillar R.P."/>
            <person name="Terry A.Y."/>
            <person name="Boore J.L."/>
            <person name="Grigoriev I.V."/>
            <person name="Lindberg D.R."/>
            <person name="Seaver E.C."/>
            <person name="Weisblat D.A."/>
            <person name="Putnam N.H."/>
            <person name="Rokhsar D.S."/>
        </authorList>
    </citation>
    <scope>NUCLEOTIDE SEQUENCE [LARGE SCALE GENOMIC DNA]</scope>
</reference>
<evidence type="ECO:0000313" key="2">
    <source>
        <dbReference type="EMBL" id="ESP00719.1"/>
    </source>
</evidence>
<gene>
    <name evidence="2" type="ORF">LOTGIDRAFT_158013</name>
</gene>
<dbReference type="PANTHER" id="PTHR23282:SF101">
    <property type="entry name" value="MAM DOMAIN-CONTAINING PROTEIN"/>
    <property type="match status" value="1"/>
</dbReference>
<dbReference type="HOGENOM" id="CLU_1196019_0_0_1"/>
<organism evidence="2 3">
    <name type="scientific">Lottia gigantea</name>
    <name type="common">Giant owl limpet</name>
    <dbReference type="NCBI Taxonomy" id="225164"/>
    <lineage>
        <taxon>Eukaryota</taxon>
        <taxon>Metazoa</taxon>
        <taxon>Spiralia</taxon>
        <taxon>Lophotrochozoa</taxon>
        <taxon>Mollusca</taxon>
        <taxon>Gastropoda</taxon>
        <taxon>Patellogastropoda</taxon>
        <taxon>Lottioidea</taxon>
        <taxon>Lottiidae</taxon>
        <taxon>Lottia</taxon>
    </lineage>
</organism>
<dbReference type="Proteomes" id="UP000030746">
    <property type="component" value="Unassembled WGS sequence"/>
</dbReference>
<evidence type="ECO:0000259" key="1">
    <source>
        <dbReference type="PROSITE" id="PS50060"/>
    </source>
</evidence>
<dbReference type="GeneID" id="20237594"/>